<gene>
    <name evidence="10" type="ORF">C7212DRAFT_180040</name>
</gene>
<dbReference type="Gene3D" id="3.40.630.10">
    <property type="entry name" value="Zn peptidases"/>
    <property type="match status" value="1"/>
</dbReference>
<evidence type="ECO:0000313" key="11">
    <source>
        <dbReference type="Proteomes" id="UP000246991"/>
    </source>
</evidence>
<dbReference type="GO" id="GO:0006508">
    <property type="term" value="P:proteolysis"/>
    <property type="evidence" value="ECO:0007669"/>
    <property type="project" value="UniProtKB-KW"/>
</dbReference>
<dbReference type="CDD" id="cd04816">
    <property type="entry name" value="PA_SaNapH_like"/>
    <property type="match status" value="1"/>
</dbReference>
<comment type="caution">
    <text evidence="10">The sequence shown here is derived from an EMBL/GenBank/DDBJ whole genome shotgun (WGS) entry which is preliminary data.</text>
</comment>
<dbReference type="PANTHER" id="PTHR12147">
    <property type="entry name" value="METALLOPEPTIDASE M28 FAMILY MEMBER"/>
    <property type="match status" value="1"/>
</dbReference>
<comment type="cofactor">
    <cofactor evidence="1">
        <name>Zn(2+)</name>
        <dbReference type="ChEBI" id="CHEBI:29105"/>
    </cofactor>
</comment>
<dbReference type="EMBL" id="PYWC01000021">
    <property type="protein sequence ID" value="PWW77590.1"/>
    <property type="molecule type" value="Genomic_DNA"/>
</dbReference>
<dbReference type="Gene3D" id="3.50.30.30">
    <property type="match status" value="1"/>
</dbReference>
<dbReference type="STRING" id="42249.A0A317SUW2"/>
<feature type="chain" id="PRO_5016195116" description="Peptide hydrolase" evidence="7">
    <location>
        <begin position="20"/>
        <end position="510"/>
    </location>
</feature>
<sequence>MKLSSVYACAAFLAATAAGGEVVTSAKVQNDITEVGYVVHSDPPKLALSTSLADNGSRLMKNLKELDQIARDNGGNRAFGLPGFEASVKYVSERINRFPRTVDTWIQDFPAFFSKVESISFKVGETDYYVYGLAYSPSTPPEGVTLPLVLGPAANVSCSVDAYAGFDVKGKIVLLERGPQCPTGGTLAGRIRPAKLAGASNVIIFNNSPVKVTGGTLSAPDPEGFVSSGFINQVDGLALRERLLAGEKLTAYFQHTQLIETRITQNVFAETKGGDPNNVIILGAHLDSVQAGPGINDDGSGTSLILELLAALEKCEVKNKIRFAWWGAEENGLFGSIYYTSHLNQTEIDNILLYLNFDMVSKGYFGVFDGDGSTHGLAGPPGSEVIEKLFVDDLTSKGITVTPVPFTGSSDYARFMDALKKPIGGLHTGTGVAEDPCYHQACDDYSNPNSTILTVNAKSAAHVLAVLAQEGHNLIPKNKTSTPSRQGGADFVHWTVLEGERHVGTCGHDV</sequence>
<dbReference type="EC" id="3.4.-.-" evidence="7"/>
<evidence type="ECO:0000256" key="3">
    <source>
        <dbReference type="ARBA" id="ARBA00022670"/>
    </source>
</evidence>
<evidence type="ECO:0000256" key="6">
    <source>
        <dbReference type="ARBA" id="ARBA00022833"/>
    </source>
</evidence>
<dbReference type="InterPro" id="IPR046450">
    <property type="entry name" value="PA_dom_sf"/>
</dbReference>
<evidence type="ECO:0000256" key="4">
    <source>
        <dbReference type="ARBA" id="ARBA00022723"/>
    </source>
</evidence>
<keyword evidence="4 7" id="KW-0479">Metal-binding</keyword>
<evidence type="ECO:0000256" key="1">
    <source>
        <dbReference type="ARBA" id="ARBA00001947"/>
    </source>
</evidence>
<feature type="domain" description="Peptidase M28" evidence="9">
    <location>
        <begin position="266"/>
        <end position="462"/>
    </location>
</feature>
<dbReference type="Pfam" id="PF04389">
    <property type="entry name" value="Peptidase_M28"/>
    <property type="match status" value="1"/>
</dbReference>
<keyword evidence="6 7" id="KW-0862">Zinc</keyword>
<organism evidence="10 11">
    <name type="scientific">Tuber magnatum</name>
    <name type="common">white Piedmont truffle</name>
    <dbReference type="NCBI Taxonomy" id="42249"/>
    <lineage>
        <taxon>Eukaryota</taxon>
        <taxon>Fungi</taxon>
        <taxon>Dikarya</taxon>
        <taxon>Ascomycota</taxon>
        <taxon>Pezizomycotina</taxon>
        <taxon>Pezizomycetes</taxon>
        <taxon>Pezizales</taxon>
        <taxon>Tuberaceae</taxon>
        <taxon>Tuber</taxon>
    </lineage>
</organism>
<dbReference type="InterPro" id="IPR007484">
    <property type="entry name" value="Peptidase_M28"/>
</dbReference>
<dbReference type="PANTHER" id="PTHR12147:SF26">
    <property type="entry name" value="PEPTIDASE M28 DOMAIN-CONTAINING PROTEIN"/>
    <property type="match status" value="1"/>
</dbReference>
<reference evidence="10 11" key="1">
    <citation type="submission" date="2018-03" db="EMBL/GenBank/DDBJ databases">
        <title>Genomes of Pezizomycetes fungi and the evolution of truffles.</title>
        <authorList>
            <person name="Murat C."/>
            <person name="Payen T."/>
            <person name="Noel B."/>
            <person name="Kuo A."/>
            <person name="Martin F.M."/>
        </authorList>
    </citation>
    <scope>NUCLEOTIDE SEQUENCE [LARGE SCALE GENOMIC DNA]</scope>
    <source>
        <strain evidence="10">091103-1</strain>
    </source>
</reference>
<evidence type="ECO:0000256" key="2">
    <source>
        <dbReference type="ARBA" id="ARBA00005634"/>
    </source>
</evidence>
<dbReference type="GO" id="GO:0008235">
    <property type="term" value="F:metalloexopeptidase activity"/>
    <property type="evidence" value="ECO:0007669"/>
    <property type="project" value="InterPro"/>
</dbReference>
<keyword evidence="7" id="KW-0732">Signal</keyword>
<name>A0A317SUW2_9PEZI</name>
<evidence type="ECO:0000256" key="5">
    <source>
        <dbReference type="ARBA" id="ARBA00022801"/>
    </source>
</evidence>
<dbReference type="SUPFAM" id="SSF52025">
    <property type="entry name" value="PA domain"/>
    <property type="match status" value="1"/>
</dbReference>
<dbReference type="SUPFAM" id="SSF53187">
    <property type="entry name" value="Zn-dependent exopeptidases"/>
    <property type="match status" value="1"/>
</dbReference>
<dbReference type="Proteomes" id="UP000246991">
    <property type="component" value="Unassembled WGS sequence"/>
</dbReference>
<proteinExistence type="inferred from homology"/>
<dbReference type="Pfam" id="PF02225">
    <property type="entry name" value="PA"/>
    <property type="match status" value="1"/>
</dbReference>
<accession>A0A317SUW2</accession>
<comment type="similarity">
    <text evidence="2">Belongs to the peptidase M28 family. M28B subfamily.</text>
</comment>
<keyword evidence="11" id="KW-1185">Reference proteome</keyword>
<evidence type="ECO:0000259" key="9">
    <source>
        <dbReference type="Pfam" id="PF04389"/>
    </source>
</evidence>
<evidence type="ECO:0000259" key="8">
    <source>
        <dbReference type="Pfam" id="PF02225"/>
    </source>
</evidence>
<protein>
    <recommendedName>
        <fullName evidence="7">Peptide hydrolase</fullName>
        <ecNumber evidence="7">3.4.-.-</ecNumber>
    </recommendedName>
</protein>
<keyword evidence="5 7" id="KW-0378">Hydrolase</keyword>
<feature type="signal peptide" evidence="7">
    <location>
        <begin position="1"/>
        <end position="19"/>
    </location>
</feature>
<keyword evidence="3 7" id="KW-0645">Protease</keyword>
<evidence type="ECO:0000313" key="10">
    <source>
        <dbReference type="EMBL" id="PWW77590.1"/>
    </source>
</evidence>
<dbReference type="GO" id="GO:0046872">
    <property type="term" value="F:metal ion binding"/>
    <property type="evidence" value="ECO:0007669"/>
    <property type="project" value="UniProtKB-KW"/>
</dbReference>
<dbReference type="InterPro" id="IPR045175">
    <property type="entry name" value="M28_fam"/>
</dbReference>
<feature type="domain" description="PA" evidence="8">
    <location>
        <begin position="144"/>
        <end position="239"/>
    </location>
</feature>
<evidence type="ECO:0000256" key="7">
    <source>
        <dbReference type="RuleBase" id="RU361240"/>
    </source>
</evidence>
<dbReference type="InterPro" id="IPR003137">
    <property type="entry name" value="PA_domain"/>
</dbReference>
<dbReference type="OrthoDB" id="10013407at2759"/>
<dbReference type="AlphaFoldDB" id="A0A317SUW2"/>